<evidence type="ECO:0000256" key="2">
    <source>
        <dbReference type="ARBA" id="ARBA00022475"/>
    </source>
</evidence>
<dbReference type="PANTHER" id="PTHR33545">
    <property type="entry name" value="UPF0750 MEMBRANE PROTEIN YITT-RELATED"/>
    <property type="match status" value="1"/>
</dbReference>
<proteinExistence type="predicted"/>
<feature type="transmembrane region" description="Helical" evidence="6">
    <location>
        <begin position="143"/>
        <end position="159"/>
    </location>
</feature>
<sequence length="202" mass="21799">MKRGIKLILGCLLISLSILIFKHAHITTGGTTGLALNLSYILSVPFDYVFFMVNLPFYILSIRGMGWNFTVATVFSVGIVSCFTGIERFLPELVISPWGGALFGGCLMGIGLAALFSGRSSIAGTGVVTVYLQKRFGWNPGRLNLVFDSVIIGIGTFAVSLTDTLFSALSIVVISLILSFFKNRIANTYSSEPAVVNLRVNN</sequence>
<reference evidence="8" key="1">
    <citation type="submission" date="2016-10" db="EMBL/GenBank/DDBJ databases">
        <authorList>
            <person name="Varghese N."/>
            <person name="Submissions S."/>
        </authorList>
    </citation>
    <scope>NUCLEOTIDE SEQUENCE [LARGE SCALE GENOMIC DNA]</scope>
    <source>
        <strain evidence="8">DSM 2179</strain>
    </source>
</reference>
<feature type="transmembrane region" description="Helical" evidence="6">
    <location>
        <begin position="40"/>
        <end position="60"/>
    </location>
</feature>
<name>A0A1H7CXQ3_9FIRM</name>
<keyword evidence="4 6" id="KW-1133">Transmembrane helix</keyword>
<evidence type="ECO:0000256" key="6">
    <source>
        <dbReference type="SAM" id="Phobius"/>
    </source>
</evidence>
<evidence type="ECO:0000256" key="1">
    <source>
        <dbReference type="ARBA" id="ARBA00004651"/>
    </source>
</evidence>
<gene>
    <name evidence="7" type="ORF">SAMN05660742_12425</name>
</gene>
<dbReference type="AlphaFoldDB" id="A0A1H7CXQ3"/>
<accession>A0A1H7CXQ3</accession>
<dbReference type="Pfam" id="PF02588">
    <property type="entry name" value="YitT_membrane"/>
    <property type="match status" value="1"/>
</dbReference>
<comment type="subcellular location">
    <subcellularLocation>
        <location evidence="1">Cell membrane</location>
        <topology evidence="1">Multi-pass membrane protein</topology>
    </subcellularLocation>
</comment>
<organism evidence="7 8">
    <name type="scientific">Propionispira arboris</name>
    <dbReference type="NCBI Taxonomy" id="84035"/>
    <lineage>
        <taxon>Bacteria</taxon>
        <taxon>Bacillati</taxon>
        <taxon>Bacillota</taxon>
        <taxon>Negativicutes</taxon>
        <taxon>Selenomonadales</taxon>
        <taxon>Selenomonadaceae</taxon>
        <taxon>Propionispira</taxon>
    </lineage>
</organism>
<evidence type="ECO:0000256" key="5">
    <source>
        <dbReference type="ARBA" id="ARBA00023136"/>
    </source>
</evidence>
<evidence type="ECO:0000256" key="3">
    <source>
        <dbReference type="ARBA" id="ARBA00022692"/>
    </source>
</evidence>
<feature type="transmembrane region" description="Helical" evidence="6">
    <location>
        <begin position="67"/>
        <end position="86"/>
    </location>
</feature>
<dbReference type="PANTHER" id="PTHR33545:SF5">
    <property type="entry name" value="UPF0750 MEMBRANE PROTEIN YITT"/>
    <property type="match status" value="1"/>
</dbReference>
<keyword evidence="8" id="KW-1185">Reference proteome</keyword>
<dbReference type="InterPro" id="IPR003740">
    <property type="entry name" value="YitT"/>
</dbReference>
<evidence type="ECO:0000256" key="4">
    <source>
        <dbReference type="ARBA" id="ARBA00022989"/>
    </source>
</evidence>
<protein>
    <submittedName>
        <fullName evidence="7">Uncharacterized 5xTM membrane BCR, YitT family COG1284</fullName>
    </submittedName>
</protein>
<dbReference type="STRING" id="84035.SAMN05660742_12425"/>
<dbReference type="Proteomes" id="UP000199662">
    <property type="component" value="Unassembled WGS sequence"/>
</dbReference>
<dbReference type="EMBL" id="FNZK01000024">
    <property type="protein sequence ID" value="SEJ91972.1"/>
    <property type="molecule type" value="Genomic_DNA"/>
</dbReference>
<keyword evidence="2" id="KW-1003">Cell membrane</keyword>
<keyword evidence="5 6" id="KW-0472">Membrane</keyword>
<dbReference type="InterPro" id="IPR051461">
    <property type="entry name" value="UPF0750_membrane"/>
</dbReference>
<evidence type="ECO:0000313" key="7">
    <source>
        <dbReference type="EMBL" id="SEJ91972.1"/>
    </source>
</evidence>
<feature type="transmembrane region" description="Helical" evidence="6">
    <location>
        <begin position="165"/>
        <end position="181"/>
    </location>
</feature>
<keyword evidence="3 6" id="KW-0812">Transmembrane</keyword>
<feature type="transmembrane region" description="Helical" evidence="6">
    <location>
        <begin position="98"/>
        <end position="116"/>
    </location>
</feature>
<dbReference type="GO" id="GO:0005886">
    <property type="term" value="C:plasma membrane"/>
    <property type="evidence" value="ECO:0007669"/>
    <property type="project" value="UniProtKB-SubCell"/>
</dbReference>
<dbReference type="RefSeq" id="WP_091835132.1">
    <property type="nucleotide sequence ID" value="NZ_FNZK01000024.1"/>
</dbReference>
<evidence type="ECO:0000313" key="8">
    <source>
        <dbReference type="Proteomes" id="UP000199662"/>
    </source>
</evidence>